<dbReference type="AlphaFoldDB" id="A0A3B0A5S2"/>
<proteinExistence type="predicted"/>
<gene>
    <name evidence="2" type="ORF">D7193_15375</name>
</gene>
<sequence length="145" mass="14926">MSEPTNLPAKGTILGREPAVLINAVAALLALFVAFGADFLTAKQAGAVEAFLAAAATAWLLSKVRPIAPTLFTGVITTGATLAAAYGFELSQEQVGSITAASIALMTALVIRPQSTPKSDPRTIDGVVVPGDVRAADVRPQTRLR</sequence>
<protein>
    <recommendedName>
        <fullName evidence="4">Holin</fullName>
    </recommendedName>
</protein>
<name>A0A3B0A5S2_9ACTN</name>
<feature type="transmembrane region" description="Helical" evidence="1">
    <location>
        <begin position="20"/>
        <end position="39"/>
    </location>
</feature>
<keyword evidence="1" id="KW-0812">Transmembrane</keyword>
<dbReference type="RefSeq" id="WP_120780148.1">
    <property type="nucleotide sequence ID" value="NZ_JBHLUP010000002.1"/>
</dbReference>
<evidence type="ECO:0000256" key="1">
    <source>
        <dbReference type="SAM" id="Phobius"/>
    </source>
</evidence>
<dbReference type="OrthoDB" id="3401202at2"/>
<reference evidence="2 3" key="1">
    <citation type="journal article" date="2015" name="Int. J. Syst. Evol. Microbiol.">
        <title>Micromonospora costi sp. nov., isolated from a leaf of Costus speciosus.</title>
        <authorList>
            <person name="Thawai C."/>
        </authorList>
    </citation>
    <scope>NUCLEOTIDE SEQUENCE [LARGE SCALE GENOMIC DNA]</scope>
    <source>
        <strain evidence="2 3">CS1-12</strain>
    </source>
</reference>
<evidence type="ECO:0008006" key="4">
    <source>
        <dbReference type="Google" id="ProtNLM"/>
    </source>
</evidence>
<dbReference type="EMBL" id="RBAN01000002">
    <property type="protein sequence ID" value="RKN55965.1"/>
    <property type="molecule type" value="Genomic_DNA"/>
</dbReference>
<accession>A0A3B0A5S2</accession>
<dbReference type="Proteomes" id="UP000279968">
    <property type="component" value="Unassembled WGS sequence"/>
</dbReference>
<feature type="transmembrane region" description="Helical" evidence="1">
    <location>
        <begin position="68"/>
        <end position="88"/>
    </location>
</feature>
<evidence type="ECO:0000313" key="3">
    <source>
        <dbReference type="Proteomes" id="UP000279968"/>
    </source>
</evidence>
<organism evidence="2 3">
    <name type="scientific">Micromonospora costi</name>
    <dbReference type="NCBI Taxonomy" id="1530042"/>
    <lineage>
        <taxon>Bacteria</taxon>
        <taxon>Bacillati</taxon>
        <taxon>Actinomycetota</taxon>
        <taxon>Actinomycetes</taxon>
        <taxon>Micromonosporales</taxon>
        <taxon>Micromonosporaceae</taxon>
        <taxon>Micromonospora</taxon>
    </lineage>
</organism>
<keyword evidence="1" id="KW-1133">Transmembrane helix</keyword>
<evidence type="ECO:0000313" key="2">
    <source>
        <dbReference type="EMBL" id="RKN55965.1"/>
    </source>
</evidence>
<keyword evidence="1" id="KW-0472">Membrane</keyword>
<comment type="caution">
    <text evidence="2">The sequence shown here is derived from an EMBL/GenBank/DDBJ whole genome shotgun (WGS) entry which is preliminary data.</text>
</comment>
<keyword evidence="3" id="KW-1185">Reference proteome</keyword>